<gene>
    <name evidence="3" type="ORF">GON03_05000</name>
</gene>
<comment type="caution">
    <text evidence="3">The sequence shown here is derived from an EMBL/GenBank/DDBJ whole genome shotgun (WGS) entry which is preliminary data.</text>
</comment>
<dbReference type="InterPro" id="IPR036691">
    <property type="entry name" value="Endo/exonu/phosph_ase_sf"/>
</dbReference>
<keyword evidence="4" id="KW-1185">Reference proteome</keyword>
<evidence type="ECO:0000313" key="3">
    <source>
        <dbReference type="EMBL" id="MVQ48528.1"/>
    </source>
</evidence>
<proteinExistence type="predicted"/>
<keyword evidence="1" id="KW-0812">Transmembrane</keyword>
<feature type="transmembrane region" description="Helical" evidence="1">
    <location>
        <begin position="37"/>
        <end position="61"/>
    </location>
</feature>
<keyword evidence="1" id="KW-0472">Membrane</keyword>
<evidence type="ECO:0000313" key="4">
    <source>
        <dbReference type="Proteomes" id="UP000473525"/>
    </source>
</evidence>
<dbReference type="EMBL" id="WSEK01000004">
    <property type="protein sequence ID" value="MVQ48528.1"/>
    <property type="molecule type" value="Genomic_DNA"/>
</dbReference>
<feature type="domain" description="Endonuclease/exonuclease/phosphatase" evidence="2">
    <location>
        <begin position="109"/>
        <end position="312"/>
    </location>
</feature>
<name>A0A6L6XNM3_9ACTN</name>
<feature type="transmembrane region" description="Helical" evidence="1">
    <location>
        <begin position="68"/>
        <end position="89"/>
    </location>
</feature>
<sequence>MRARTVVFWLAVVLLVLPAWALTAARLTDPSGSVGIALVALTPFGLPLYGGALVLAAAALLRRRRWRTAVLPVAIVAIAGLVVHGWWYAPQVSGAAPPPAAGTEPTVVMTANLYFGNADPAAVVDGVRDGDVDLLVVNEVTETSVAGLDAAGLADLLPHRAGEPAPDGDGTATMAFSREPISEVSRVPMLQDGWLFTTGGLVVAAVHAFAPNEPDVWRADHAALAASVAAHEPDLVVGDLNATVDHAPMRRLAAAGYRDAGELADAGWQPTWPAMRVGRIPGIPLAQIDHVLVGPRLTALDQHAVDLPGSDHEGLVAEVAPR</sequence>
<protein>
    <recommendedName>
        <fullName evidence="2">Endonuclease/exonuclease/phosphatase domain-containing protein</fullName>
    </recommendedName>
</protein>
<organism evidence="3 4">
    <name type="scientific">Nocardioides agri</name>
    <dbReference type="NCBI Taxonomy" id="2682843"/>
    <lineage>
        <taxon>Bacteria</taxon>
        <taxon>Bacillati</taxon>
        <taxon>Actinomycetota</taxon>
        <taxon>Actinomycetes</taxon>
        <taxon>Propionibacteriales</taxon>
        <taxon>Nocardioidaceae</taxon>
        <taxon>Nocardioides</taxon>
    </lineage>
</organism>
<dbReference type="SUPFAM" id="SSF56219">
    <property type="entry name" value="DNase I-like"/>
    <property type="match status" value="1"/>
</dbReference>
<dbReference type="Proteomes" id="UP000473525">
    <property type="component" value="Unassembled WGS sequence"/>
</dbReference>
<dbReference type="AlphaFoldDB" id="A0A6L6XNM3"/>
<dbReference type="GO" id="GO:0003824">
    <property type="term" value="F:catalytic activity"/>
    <property type="evidence" value="ECO:0007669"/>
    <property type="project" value="InterPro"/>
</dbReference>
<accession>A0A6L6XNM3</accession>
<dbReference type="InterPro" id="IPR005135">
    <property type="entry name" value="Endo/exonuclease/phosphatase"/>
</dbReference>
<evidence type="ECO:0000256" key="1">
    <source>
        <dbReference type="SAM" id="Phobius"/>
    </source>
</evidence>
<dbReference type="Pfam" id="PF03372">
    <property type="entry name" value="Exo_endo_phos"/>
    <property type="match status" value="1"/>
</dbReference>
<dbReference type="Gene3D" id="3.60.10.10">
    <property type="entry name" value="Endonuclease/exonuclease/phosphatase"/>
    <property type="match status" value="1"/>
</dbReference>
<evidence type="ECO:0000259" key="2">
    <source>
        <dbReference type="Pfam" id="PF03372"/>
    </source>
</evidence>
<keyword evidence="1" id="KW-1133">Transmembrane helix</keyword>
<reference evidence="3 4" key="1">
    <citation type="submission" date="2019-12" db="EMBL/GenBank/DDBJ databases">
        <authorList>
            <person name="Huq M.A."/>
        </authorList>
    </citation>
    <scope>NUCLEOTIDE SEQUENCE [LARGE SCALE GENOMIC DNA]</scope>
    <source>
        <strain evidence="3 4">MAH-18</strain>
    </source>
</reference>
<dbReference type="RefSeq" id="WP_157340769.1">
    <property type="nucleotide sequence ID" value="NZ_WSEK01000004.1"/>
</dbReference>